<dbReference type="GO" id="GO:0005938">
    <property type="term" value="C:cell cortex"/>
    <property type="evidence" value="ECO:0007669"/>
    <property type="project" value="UniProtKB-SubCell"/>
</dbReference>
<accession>D5GBC5</accession>
<dbReference type="OMA" id="NADPIFT"/>
<evidence type="ECO:0000256" key="2">
    <source>
        <dbReference type="ARBA" id="ARBA00009049"/>
    </source>
</evidence>
<dbReference type="Proteomes" id="UP000006911">
    <property type="component" value="Unassembled WGS sequence"/>
</dbReference>
<dbReference type="eggNOG" id="KOG4464">
    <property type="taxonomic scope" value="Eukaryota"/>
</dbReference>
<evidence type="ECO:0000256" key="4">
    <source>
        <dbReference type="ARBA" id="ARBA00022658"/>
    </source>
</evidence>
<proteinExistence type="inferred from homology"/>
<comment type="similarity">
    <text evidence="2">Belongs to the synembryn family.</text>
</comment>
<comment type="subcellular location">
    <subcellularLocation>
        <location evidence="1">Cytoplasm</location>
        <location evidence="1">Cell cortex</location>
    </subcellularLocation>
</comment>
<evidence type="ECO:0000256" key="3">
    <source>
        <dbReference type="ARBA" id="ARBA00022490"/>
    </source>
</evidence>
<dbReference type="EMBL" id="FN430091">
    <property type="protein sequence ID" value="CAZ81818.1"/>
    <property type="molecule type" value="Genomic_DNA"/>
</dbReference>
<dbReference type="GO" id="GO:0005085">
    <property type="term" value="F:guanyl-nucleotide exchange factor activity"/>
    <property type="evidence" value="ECO:0007669"/>
    <property type="project" value="UniProtKB-KW"/>
</dbReference>
<keyword evidence="8" id="KW-1185">Reference proteome</keyword>
<protein>
    <submittedName>
        <fullName evidence="7">(Perigord truffle) hypothetical protein</fullName>
    </submittedName>
</protein>
<dbReference type="GO" id="GO:0001965">
    <property type="term" value="F:G-protein alpha-subunit binding"/>
    <property type="evidence" value="ECO:0007669"/>
    <property type="project" value="TreeGrafter"/>
</dbReference>
<dbReference type="PANTHER" id="PTHR12425:SF5">
    <property type="entry name" value="SYNEMBRYN"/>
    <property type="match status" value="1"/>
</dbReference>
<dbReference type="KEGG" id="tml:GSTUM_00000422001"/>
<keyword evidence="5" id="KW-0143">Chaperone</keyword>
<keyword evidence="4" id="KW-0344">Guanine-nucleotide releasing factor</keyword>
<dbReference type="HOGENOM" id="CLU_015532_0_0_1"/>
<evidence type="ECO:0000256" key="1">
    <source>
        <dbReference type="ARBA" id="ARBA00004544"/>
    </source>
</evidence>
<name>D5GBC5_TUBMM</name>
<organism evidence="7 8">
    <name type="scientific">Tuber melanosporum (strain Mel28)</name>
    <name type="common">Perigord black truffle</name>
    <dbReference type="NCBI Taxonomy" id="656061"/>
    <lineage>
        <taxon>Eukaryota</taxon>
        <taxon>Fungi</taxon>
        <taxon>Dikarya</taxon>
        <taxon>Ascomycota</taxon>
        <taxon>Pezizomycotina</taxon>
        <taxon>Pezizomycetes</taxon>
        <taxon>Pezizales</taxon>
        <taxon>Tuberaceae</taxon>
        <taxon>Tuber</taxon>
    </lineage>
</organism>
<dbReference type="GO" id="GO:0007186">
    <property type="term" value="P:G protein-coupled receptor signaling pathway"/>
    <property type="evidence" value="ECO:0007669"/>
    <property type="project" value="TreeGrafter"/>
</dbReference>
<dbReference type="InterPro" id="IPR008376">
    <property type="entry name" value="Chaperone_Ric-8_A/B"/>
</dbReference>
<reference evidence="7 8" key="1">
    <citation type="journal article" date="2010" name="Nature">
        <title>Perigord black truffle genome uncovers evolutionary origins and mechanisms of symbiosis.</title>
        <authorList>
            <person name="Martin F."/>
            <person name="Kohler A."/>
            <person name="Murat C."/>
            <person name="Balestrini R."/>
            <person name="Coutinho P.M."/>
            <person name="Jaillon O."/>
            <person name="Montanini B."/>
            <person name="Morin E."/>
            <person name="Noel B."/>
            <person name="Percudani R."/>
            <person name="Porcel B."/>
            <person name="Rubini A."/>
            <person name="Amicucci A."/>
            <person name="Amselem J."/>
            <person name="Anthouard V."/>
            <person name="Arcioni S."/>
            <person name="Artiguenave F."/>
            <person name="Aury J.M."/>
            <person name="Ballario P."/>
            <person name="Bolchi A."/>
            <person name="Brenna A."/>
            <person name="Brun A."/>
            <person name="Buee M."/>
            <person name="Cantarel B."/>
            <person name="Chevalier G."/>
            <person name="Couloux A."/>
            <person name="Da Silva C."/>
            <person name="Denoeud F."/>
            <person name="Duplessis S."/>
            <person name="Ghignone S."/>
            <person name="Hilselberger B."/>
            <person name="Iotti M."/>
            <person name="Marcais B."/>
            <person name="Mello A."/>
            <person name="Miranda M."/>
            <person name="Pacioni G."/>
            <person name="Quesneville H."/>
            <person name="Riccioni C."/>
            <person name="Ruotolo R."/>
            <person name="Splivallo R."/>
            <person name="Stocchi V."/>
            <person name="Tisserant E."/>
            <person name="Viscomi A.R."/>
            <person name="Zambonelli A."/>
            <person name="Zampieri E."/>
            <person name="Henrissat B."/>
            <person name="Lebrun M.H."/>
            <person name="Paolocci F."/>
            <person name="Bonfante P."/>
            <person name="Ottonello S."/>
            <person name="Wincker P."/>
        </authorList>
    </citation>
    <scope>NUCLEOTIDE SEQUENCE [LARGE SCALE GENOMIC DNA]</scope>
    <source>
        <strain evidence="7 8">Mel28</strain>
    </source>
</reference>
<dbReference type="RefSeq" id="XP_002837627.1">
    <property type="nucleotide sequence ID" value="XM_002837581.1"/>
</dbReference>
<sequence>MAAPSSNASKLSQVQALVDMLRTDLQDHHLPPEKRVITLEKLKVFGRDVNQSDPIFTMEAKMLCKHAFEGTDSKSAQEAMRCLANALLKVPGTRQIFVELGYTGQAVNRYQNDSLDEEFLAGRILFLVTYATAETPKWLEEYKLANYLNDAITRHGIIYSKINKNEQPSALQDMAFTETTKLLFNLTHFAPEKVDLFSRSIPTLFKILCRRTLPSLPLQSSVAHLVNALLNLDLSSQAGCVFPSFDPTCNVARLIEVLDLSVESPNDNRNNQRNQLFNEAGAPLVTLLRKVFEISSDQAKKYMRIRLLPSDEERKNPRGKDDSLASRLLQLSTSAAALNIRQHLASMLFEVSNSNPEEFVRNVGYGYASGLLLSAGVELPQSALESLSASSDSSGRLFNPITGQALDSEPETKDPFSEMTDEEKEREAERLFILFERLKQTGVVDIQNPVEKALHEGRFEELD</sequence>
<evidence type="ECO:0000313" key="8">
    <source>
        <dbReference type="Proteomes" id="UP000006911"/>
    </source>
</evidence>
<dbReference type="PRINTS" id="PR01802">
    <property type="entry name" value="SYNEMBRYN"/>
</dbReference>
<dbReference type="InterPro" id="IPR019318">
    <property type="entry name" value="Gua_nucleotide_exch_fac_Ric8"/>
</dbReference>
<evidence type="ECO:0000313" key="7">
    <source>
        <dbReference type="EMBL" id="CAZ81818.1"/>
    </source>
</evidence>
<dbReference type="InParanoid" id="D5GBC5"/>
<dbReference type="AlphaFoldDB" id="D5GBC5"/>
<feature type="region of interest" description="Disordered" evidence="6">
    <location>
        <begin position="401"/>
        <end position="423"/>
    </location>
</feature>
<dbReference type="GeneID" id="9184397"/>
<evidence type="ECO:0000256" key="6">
    <source>
        <dbReference type="SAM" id="MobiDB-lite"/>
    </source>
</evidence>
<dbReference type="PANTHER" id="PTHR12425">
    <property type="entry name" value="SYNEMBRYN"/>
    <property type="match status" value="1"/>
</dbReference>
<evidence type="ECO:0000256" key="5">
    <source>
        <dbReference type="ARBA" id="ARBA00023186"/>
    </source>
</evidence>
<keyword evidence="3" id="KW-0963">Cytoplasm</keyword>
<gene>
    <name evidence="7" type="ORF">GSTUM_00000422001</name>
</gene>
<dbReference type="Pfam" id="PF10165">
    <property type="entry name" value="Ric8"/>
    <property type="match status" value="1"/>
</dbReference>